<feature type="binding site" evidence="11">
    <location>
        <position position="375"/>
    </location>
    <ligand>
        <name>substrate</name>
    </ligand>
</feature>
<dbReference type="InterPro" id="IPR035966">
    <property type="entry name" value="PKF_sf"/>
</dbReference>
<protein>
    <recommendedName>
        <fullName evidence="11">ATP-dependent 6-phosphofructokinase</fullName>
        <shortName evidence="11">ATP-PFK</shortName>
        <shortName evidence="11">Phosphofructokinase</shortName>
        <ecNumber evidence="11">2.7.1.11</ecNumber>
    </recommendedName>
    <alternativeName>
        <fullName evidence="11">Phosphohexokinase</fullName>
    </alternativeName>
</protein>
<accession>A0ABM3H050</accession>
<keyword evidence="11" id="KW-0963">Cytoplasm</keyword>
<keyword evidence="14" id="KW-1185">Reference proteome</keyword>
<sequence>MPTVSSTTSTISSSASISTPKVRCFDPATSSPATFHHRRRSMNHSKCSSDSPGANGGAMAAIADQKIVNGEAGYVLEDVPHLTDYLPDLPTYPDPLQDNPSYSVVKQYFVNMDDTVAQKIVVQKNSPRGTHFRRAGPRQKVYFELDEVHACIVTCGGLCPGLNTVIREIVCGLHHMYGVNRVLGIEGGYRGFYARNTITLTPKVVNDIHKRGGTILGTSRGGHITSKIVDSIEDRGINQVYIIGGDGTQKGASVIFEEIRRRGLKVAVVGIPKTIDNDIPVIDKSFGFDTAVEEAQRAINAAHVESESIENGIGVVKLMGRDSGFIAMHATLASRDVDCCLIPESPFYLEGPGGLFEYIERRLKENGHMVIVIAEGAGQELLSESMRTMEQADASGNKLLQDVGLWISQKIKDHFARMQKMAINLKYIDPTYMIRAIPSNASDNVYCTLLAHSAIHGAMAGYTGFTVGPVNGRHAYIPFYRIIERQNKVVITDRMWARLLSSTNQPSFLDPKEVARKKTEETQEPKASHDRLEAATAVLIV</sequence>
<keyword evidence="6 11" id="KW-0418">Kinase</keyword>
<feature type="region of interest" description="Disordered" evidence="12">
    <location>
        <begin position="510"/>
        <end position="530"/>
    </location>
</feature>
<evidence type="ECO:0000313" key="15">
    <source>
        <dbReference type="RefSeq" id="XP_048129981.1"/>
    </source>
</evidence>
<evidence type="ECO:0000256" key="4">
    <source>
        <dbReference type="ARBA" id="ARBA00022723"/>
    </source>
</evidence>
<evidence type="ECO:0000256" key="11">
    <source>
        <dbReference type="HAMAP-Rule" id="MF_03186"/>
    </source>
</evidence>
<dbReference type="Pfam" id="PF00365">
    <property type="entry name" value="PFK"/>
    <property type="match status" value="1"/>
</dbReference>
<feature type="binding site" evidence="11">
    <location>
        <begin position="274"/>
        <end position="276"/>
    </location>
    <ligand>
        <name>substrate</name>
    </ligand>
</feature>
<comment type="cofactor">
    <cofactor evidence="1 11">
        <name>Mg(2+)</name>
        <dbReference type="ChEBI" id="CHEBI:18420"/>
    </cofactor>
</comment>
<evidence type="ECO:0000256" key="6">
    <source>
        <dbReference type="ARBA" id="ARBA00022777"/>
    </source>
</evidence>
<name>A0ABM3H050_9MYRT</name>
<evidence type="ECO:0000256" key="3">
    <source>
        <dbReference type="ARBA" id="ARBA00022679"/>
    </source>
</evidence>
<evidence type="ECO:0000256" key="12">
    <source>
        <dbReference type="SAM" id="MobiDB-lite"/>
    </source>
</evidence>
<keyword evidence="2 11" id="KW-0021">Allosteric enzyme</keyword>
<evidence type="ECO:0000313" key="14">
    <source>
        <dbReference type="Proteomes" id="UP000827889"/>
    </source>
</evidence>
<dbReference type="InterPro" id="IPR012004">
    <property type="entry name" value="PyroP-dep_PFK_TP0108"/>
</dbReference>
<comment type="subunit">
    <text evidence="11">Homotetramer.</text>
</comment>
<comment type="catalytic activity">
    <reaction evidence="10 11">
        <text>beta-D-fructose 6-phosphate + ATP = beta-D-fructose 1,6-bisphosphate + ADP + H(+)</text>
        <dbReference type="Rhea" id="RHEA:16109"/>
        <dbReference type="ChEBI" id="CHEBI:15378"/>
        <dbReference type="ChEBI" id="CHEBI:30616"/>
        <dbReference type="ChEBI" id="CHEBI:32966"/>
        <dbReference type="ChEBI" id="CHEBI:57634"/>
        <dbReference type="ChEBI" id="CHEBI:456216"/>
        <dbReference type="EC" id="2.7.1.11"/>
    </reaction>
</comment>
<reference evidence="15" key="2">
    <citation type="submission" date="2025-08" db="UniProtKB">
        <authorList>
            <consortium name="RefSeq"/>
        </authorList>
    </citation>
    <scope>IDENTIFICATION</scope>
    <source>
        <tissue evidence="15">Leaf</tissue>
    </source>
</reference>
<dbReference type="SUPFAM" id="SSF53784">
    <property type="entry name" value="Phosphofructokinase"/>
    <property type="match status" value="1"/>
</dbReference>
<feature type="binding site" evidence="11">
    <location>
        <begin position="245"/>
        <end position="248"/>
    </location>
    <ligand>
        <name>ATP</name>
        <dbReference type="ChEBI" id="CHEBI:30616"/>
    </ligand>
</feature>
<keyword evidence="9 11" id="KW-0324">Glycolysis</keyword>
<evidence type="ECO:0000256" key="5">
    <source>
        <dbReference type="ARBA" id="ARBA00022741"/>
    </source>
</evidence>
<dbReference type="InterPro" id="IPR000023">
    <property type="entry name" value="Phosphofructokinase_dom"/>
</dbReference>
<evidence type="ECO:0000256" key="8">
    <source>
        <dbReference type="ARBA" id="ARBA00022842"/>
    </source>
</evidence>
<dbReference type="Gene3D" id="3.40.50.450">
    <property type="match status" value="1"/>
</dbReference>
<evidence type="ECO:0000256" key="2">
    <source>
        <dbReference type="ARBA" id="ARBA00022533"/>
    </source>
</evidence>
<keyword evidence="8 11" id="KW-0460">Magnesium</keyword>
<dbReference type="RefSeq" id="XP_048129981.1">
    <property type="nucleotide sequence ID" value="XM_048274024.1"/>
</dbReference>
<feature type="domain" description="Phosphofructokinase" evidence="13">
    <location>
        <begin position="151"/>
        <end position="456"/>
    </location>
</feature>
<dbReference type="PRINTS" id="PR00476">
    <property type="entry name" value="PHFRCTKINASE"/>
</dbReference>
<feature type="site" description="Important for substrate specificity; cannot use PPi as phosphoryl donor" evidence="11">
    <location>
        <position position="247"/>
    </location>
</feature>
<comment type="activity regulation">
    <text evidence="11">Allosterically activated by AMP.</text>
</comment>
<feature type="region of interest" description="Disordered" evidence="12">
    <location>
        <begin position="30"/>
        <end position="52"/>
    </location>
</feature>
<feature type="binding site" evidence="11">
    <location>
        <begin position="432"/>
        <end position="435"/>
    </location>
    <ligand>
        <name>substrate</name>
    </ligand>
</feature>
<evidence type="ECO:0000256" key="9">
    <source>
        <dbReference type="ARBA" id="ARBA00023152"/>
    </source>
</evidence>
<dbReference type="GeneID" id="115737575"/>
<organism evidence="14 15">
    <name type="scientific">Rhodamnia argentea</name>
    <dbReference type="NCBI Taxonomy" id="178133"/>
    <lineage>
        <taxon>Eukaryota</taxon>
        <taxon>Viridiplantae</taxon>
        <taxon>Streptophyta</taxon>
        <taxon>Embryophyta</taxon>
        <taxon>Tracheophyta</taxon>
        <taxon>Spermatophyta</taxon>
        <taxon>Magnoliopsida</taxon>
        <taxon>eudicotyledons</taxon>
        <taxon>Gunneridae</taxon>
        <taxon>Pentapetalae</taxon>
        <taxon>rosids</taxon>
        <taxon>malvids</taxon>
        <taxon>Myrtales</taxon>
        <taxon>Myrtaceae</taxon>
        <taxon>Myrtoideae</taxon>
        <taxon>Myrteae</taxon>
        <taxon>Australasian group</taxon>
        <taxon>Rhodamnia</taxon>
    </lineage>
</organism>
<dbReference type="HAMAP" id="MF_01981">
    <property type="entry name" value="Phosphofructokinase_II_X"/>
    <property type="match status" value="1"/>
</dbReference>
<comment type="subcellular location">
    <subcellularLocation>
        <location evidence="11">Cytoplasm</location>
    </subcellularLocation>
</comment>
<dbReference type="InterPro" id="IPR050929">
    <property type="entry name" value="PFKA"/>
</dbReference>
<evidence type="ECO:0000259" key="13">
    <source>
        <dbReference type="Pfam" id="PF00365"/>
    </source>
</evidence>
<evidence type="ECO:0000256" key="7">
    <source>
        <dbReference type="ARBA" id="ARBA00022840"/>
    </source>
</evidence>
<comment type="function">
    <text evidence="11">Catalyzes the phosphorylation of D-fructose 6-phosphate to fructose 1,6-bisphosphate by ATP, the first committing step of glycolysis.</text>
</comment>
<dbReference type="EC" id="2.7.1.11" evidence="11"/>
<feature type="binding site" evidence="11">
    <location>
        <begin position="319"/>
        <end position="321"/>
    </location>
    <ligand>
        <name>substrate</name>
    </ligand>
</feature>
<keyword evidence="3 11" id="KW-0808">Transferase</keyword>
<comment type="similarity">
    <text evidence="11">Belongs to the phosphofructokinase type A (PFKA) family. PPi-dependent PFK group II subfamily. Atypical ATP-dependent clade 'X' sub-subfamily.</text>
</comment>
<feature type="binding site" evidence="11">
    <location>
        <begin position="220"/>
        <end position="221"/>
    </location>
    <ligand>
        <name>ATP</name>
        <dbReference type="ChEBI" id="CHEBI:30616"/>
    </ligand>
</feature>
<dbReference type="PANTHER" id="PTHR45770">
    <property type="entry name" value="ATP-DEPENDENT 6-PHOSPHOFRUCTOKINASE 1"/>
    <property type="match status" value="1"/>
</dbReference>
<proteinExistence type="inferred from homology"/>
<dbReference type="NCBIfam" id="NF005301">
    <property type="entry name" value="PRK06830.1"/>
    <property type="match status" value="1"/>
</dbReference>
<feature type="active site" description="Proton acceptor" evidence="11">
    <location>
        <position position="276"/>
    </location>
</feature>
<keyword evidence="7 11" id="KW-0067">ATP-binding</keyword>
<gene>
    <name evidence="15" type="primary">LOC115737575</name>
    <name evidence="11" type="synonym">PFK</name>
</gene>
<dbReference type="InterPro" id="IPR022953">
    <property type="entry name" value="ATP_PFK"/>
</dbReference>
<keyword evidence="4 11" id="KW-0479">Metal-binding</keyword>
<feature type="binding site" evidence="11">
    <location>
        <position position="246"/>
    </location>
    <ligand>
        <name>Mg(2+)</name>
        <dbReference type="ChEBI" id="CHEBI:18420"/>
        <note>catalytic</note>
    </ligand>
</feature>
<dbReference type="Proteomes" id="UP000827889">
    <property type="component" value="Chromosome 2"/>
</dbReference>
<feature type="binding site" evidence="11">
    <location>
        <position position="157"/>
    </location>
    <ligand>
        <name>ATP</name>
        <dbReference type="ChEBI" id="CHEBI:30616"/>
    </ligand>
</feature>
<keyword evidence="5 11" id="KW-0547">Nucleotide-binding</keyword>
<comment type="pathway">
    <text evidence="11">Carbohydrate degradation; glycolysis; D-glyceraldehyde 3-phosphate and glycerone phosphate from D-glucose: step 3/4.</text>
</comment>
<evidence type="ECO:0000256" key="10">
    <source>
        <dbReference type="ARBA" id="ARBA00048070"/>
    </source>
</evidence>
<reference evidence="14" key="1">
    <citation type="submission" date="2025-05" db="UniProtKB">
        <authorList>
            <consortium name="RefSeq"/>
        </authorList>
    </citation>
    <scope>NUCLEOTIDE SEQUENCE [LARGE SCALE GENOMIC DNA]</scope>
</reference>
<evidence type="ECO:0000256" key="1">
    <source>
        <dbReference type="ARBA" id="ARBA00001946"/>
    </source>
</evidence>